<name>A0ABT3ZWJ2_9BACT</name>
<accession>A0ABT3ZWJ2</accession>
<sequence>MHLRLLVAARGILLSLALLGATQLACVGGHIPPSMFQFQNVVPYSGPAPEPGGWKVAQVLILLGRISPVFSPTATCDIEVGVPERNGNGWVLDEFAQAEAARAADKAARIVLREQIPTALACHRFRAHMQSILAEPVIGPIPGARVTGFQRVGVPRSTFP</sequence>
<dbReference type="RefSeq" id="WP_267532759.1">
    <property type="nucleotide sequence ID" value="NZ_JAPNKA010000001.1"/>
</dbReference>
<evidence type="ECO:0008006" key="3">
    <source>
        <dbReference type="Google" id="ProtNLM"/>
    </source>
</evidence>
<organism evidence="1 2">
    <name type="scientific">Archangium lansingense</name>
    <dbReference type="NCBI Taxonomy" id="2995310"/>
    <lineage>
        <taxon>Bacteria</taxon>
        <taxon>Pseudomonadati</taxon>
        <taxon>Myxococcota</taxon>
        <taxon>Myxococcia</taxon>
        <taxon>Myxococcales</taxon>
        <taxon>Cystobacterineae</taxon>
        <taxon>Archangiaceae</taxon>
        <taxon>Archangium</taxon>
    </lineage>
</organism>
<gene>
    <name evidence="1" type="ORF">OV287_04650</name>
</gene>
<reference evidence="1 2" key="1">
    <citation type="submission" date="2022-11" db="EMBL/GenBank/DDBJ databases">
        <title>Minimal conservation of predation-associated metabolite biosynthetic gene clusters underscores biosynthetic potential of Myxococcota including descriptions for ten novel species: Archangium lansinium sp. nov., Myxococcus landrumus sp. nov., Nannocystis bai.</title>
        <authorList>
            <person name="Ahearne A."/>
            <person name="Stevens C."/>
            <person name="Phillips K."/>
        </authorList>
    </citation>
    <scope>NUCLEOTIDE SEQUENCE [LARGE SCALE GENOMIC DNA]</scope>
    <source>
        <strain evidence="1 2">MIWBW</strain>
    </source>
</reference>
<evidence type="ECO:0000313" key="1">
    <source>
        <dbReference type="EMBL" id="MCY1073765.1"/>
    </source>
</evidence>
<comment type="caution">
    <text evidence="1">The sequence shown here is derived from an EMBL/GenBank/DDBJ whole genome shotgun (WGS) entry which is preliminary data.</text>
</comment>
<proteinExistence type="predicted"/>
<protein>
    <recommendedName>
        <fullName evidence="3">Lipoprotein</fullName>
    </recommendedName>
</protein>
<dbReference type="EMBL" id="JAPNKA010000001">
    <property type="protein sequence ID" value="MCY1073765.1"/>
    <property type="molecule type" value="Genomic_DNA"/>
</dbReference>
<evidence type="ECO:0000313" key="2">
    <source>
        <dbReference type="Proteomes" id="UP001207654"/>
    </source>
</evidence>
<dbReference type="Proteomes" id="UP001207654">
    <property type="component" value="Unassembled WGS sequence"/>
</dbReference>
<keyword evidence="2" id="KW-1185">Reference proteome</keyword>